<dbReference type="PROSITE" id="PS00279">
    <property type="entry name" value="MACPF_1"/>
    <property type="match status" value="1"/>
</dbReference>
<feature type="domain" description="MACPF" evidence="7">
    <location>
        <begin position="18"/>
        <end position="342"/>
    </location>
</feature>
<feature type="signal peptide" evidence="6">
    <location>
        <begin position="1"/>
        <end position="21"/>
    </location>
</feature>
<dbReference type="Proteomes" id="UP000596742">
    <property type="component" value="Unassembled WGS sequence"/>
</dbReference>
<gene>
    <name evidence="8" type="ORF">MGAL_10B003863</name>
</gene>
<dbReference type="PROSITE" id="PS51412">
    <property type="entry name" value="MACPF_2"/>
    <property type="match status" value="1"/>
</dbReference>
<evidence type="ECO:0000256" key="2">
    <source>
        <dbReference type="ARBA" id="ARBA00004613"/>
    </source>
</evidence>
<feature type="chain" id="PRO_5032462418" description="MACPF domain-containing protein" evidence="6">
    <location>
        <begin position="22"/>
        <end position="590"/>
    </location>
</feature>
<keyword evidence="3" id="KW-0964">Secreted</keyword>
<dbReference type="EMBL" id="UYJE01007422">
    <property type="protein sequence ID" value="VDI54670.1"/>
    <property type="molecule type" value="Genomic_DNA"/>
</dbReference>
<dbReference type="InterPro" id="IPR020864">
    <property type="entry name" value="MACPF"/>
</dbReference>
<dbReference type="SMART" id="SM00457">
    <property type="entry name" value="MACPF"/>
    <property type="match status" value="1"/>
</dbReference>
<name>A0A8B6FWE1_MYTGA</name>
<evidence type="ECO:0000256" key="3">
    <source>
        <dbReference type="ARBA" id="ARBA00022525"/>
    </source>
</evidence>
<dbReference type="GO" id="GO:0016020">
    <property type="term" value="C:membrane"/>
    <property type="evidence" value="ECO:0007669"/>
    <property type="project" value="UniProtKB-SubCell"/>
</dbReference>
<evidence type="ECO:0000313" key="8">
    <source>
        <dbReference type="EMBL" id="VDI54670.1"/>
    </source>
</evidence>
<protein>
    <recommendedName>
        <fullName evidence="7">MACPF domain-containing protein</fullName>
    </recommendedName>
</protein>
<comment type="caution">
    <text evidence="8">The sequence shown here is derived from an EMBL/GenBank/DDBJ whole genome shotgun (WGS) entry which is preliminary data.</text>
</comment>
<evidence type="ECO:0000256" key="4">
    <source>
        <dbReference type="ARBA" id="ARBA00023136"/>
    </source>
</evidence>
<dbReference type="OrthoDB" id="6154128at2759"/>
<accession>A0A8B6FWE1</accession>
<reference evidence="8" key="1">
    <citation type="submission" date="2018-11" db="EMBL/GenBank/DDBJ databases">
        <authorList>
            <person name="Alioto T."/>
            <person name="Alioto T."/>
        </authorList>
    </citation>
    <scope>NUCLEOTIDE SEQUENCE</scope>
</reference>
<dbReference type="Pfam" id="PF01823">
    <property type="entry name" value="MACPF"/>
    <property type="match status" value="1"/>
</dbReference>
<proteinExistence type="predicted"/>
<dbReference type="InterPro" id="IPR020863">
    <property type="entry name" value="MACPF_CS"/>
</dbReference>
<evidence type="ECO:0000256" key="1">
    <source>
        <dbReference type="ARBA" id="ARBA00004370"/>
    </source>
</evidence>
<evidence type="ECO:0000256" key="5">
    <source>
        <dbReference type="ARBA" id="ARBA00023157"/>
    </source>
</evidence>
<keyword evidence="4" id="KW-0472">Membrane</keyword>
<organism evidence="8 9">
    <name type="scientific">Mytilus galloprovincialis</name>
    <name type="common">Mediterranean mussel</name>
    <dbReference type="NCBI Taxonomy" id="29158"/>
    <lineage>
        <taxon>Eukaryota</taxon>
        <taxon>Metazoa</taxon>
        <taxon>Spiralia</taxon>
        <taxon>Lophotrochozoa</taxon>
        <taxon>Mollusca</taxon>
        <taxon>Bivalvia</taxon>
        <taxon>Autobranchia</taxon>
        <taxon>Pteriomorphia</taxon>
        <taxon>Mytilida</taxon>
        <taxon>Mytiloidea</taxon>
        <taxon>Mytilidae</taxon>
        <taxon>Mytilinae</taxon>
        <taxon>Mytilus</taxon>
    </lineage>
</organism>
<evidence type="ECO:0000256" key="6">
    <source>
        <dbReference type="SAM" id="SignalP"/>
    </source>
</evidence>
<keyword evidence="9" id="KW-1185">Reference proteome</keyword>
<comment type="subcellular location">
    <subcellularLocation>
        <location evidence="1">Membrane</location>
    </subcellularLocation>
    <subcellularLocation>
        <location evidence="2">Secreted</location>
    </subcellularLocation>
</comment>
<evidence type="ECO:0000313" key="9">
    <source>
        <dbReference type="Proteomes" id="UP000596742"/>
    </source>
</evidence>
<keyword evidence="6" id="KW-0732">Signal</keyword>
<evidence type="ECO:0000259" key="7">
    <source>
        <dbReference type="PROSITE" id="PS51412"/>
    </source>
</evidence>
<dbReference type="AlphaFoldDB" id="A0A8B6FWE1"/>
<sequence>MLKFLQLEIFFLCLLFPVIFTAKPCANIPPFLNRLRDGVDITKLDLLPLSLASNDGFRNPVIDYTCDFNITRNLDGIVYSIPDQVWSIVNIPNGLLDTHVEIHKNSHSFKKSLAVKVGIKVFGGLFSSSLTYKKVQSYFSSGSKYVEDLTSHTAGYKVNMMPEWGLEFGQFAKIYIEKFLPHHLNDTTITKYMRFIETFGTHYFKQGRFGGILRLFLATDKSYFRKGSEKKVEIEAKSIFKKILSIGGTFSMSTKSDDSKFAEASRKFVRYYGGKTNLLAEDSISTWQPTVLKNPWLYGGGLVEISGMIEDDTKRLSMQKAVQMYTDKAFLSELMRDFKARYKYNHWSKVDILQFANKARELMQKPMPIHSEVMNLVRMISPAPDWYKEIRLCFQWTYLYYNSQKCDEGHKRQICAKPGYRYSLYRSTLTDKDKPSFSCPVQWGFFSVGYENWFKNFGLCFRWNDNINAGIGKCGKQKNETVCGQLNSFVSLLLSSKDNSYCQMEWILSIPKQAPVWLQKTKIYMRYRCLRVKRYRGKPLYIYKYMYADASQYRSITPSLYSKGHWLVCQMHSFGITHSDYPFYFYGLFY</sequence>
<dbReference type="GO" id="GO:0005576">
    <property type="term" value="C:extracellular region"/>
    <property type="evidence" value="ECO:0007669"/>
    <property type="project" value="UniProtKB-SubCell"/>
</dbReference>
<keyword evidence="5" id="KW-1015">Disulfide bond</keyword>